<name>A0ACB9APN2_9ASTR</name>
<dbReference type="Proteomes" id="UP001056120">
    <property type="component" value="Linkage Group LG24"/>
</dbReference>
<protein>
    <submittedName>
        <fullName evidence="1">Uncharacterized protein</fullName>
    </submittedName>
</protein>
<evidence type="ECO:0000313" key="1">
    <source>
        <dbReference type="EMBL" id="KAI3711706.1"/>
    </source>
</evidence>
<evidence type="ECO:0000313" key="2">
    <source>
        <dbReference type="Proteomes" id="UP001056120"/>
    </source>
</evidence>
<accession>A0ACB9APN2</accession>
<gene>
    <name evidence="1" type="ORF">L1987_70248</name>
</gene>
<proteinExistence type="predicted"/>
<dbReference type="EMBL" id="CM042041">
    <property type="protein sequence ID" value="KAI3711706.1"/>
    <property type="molecule type" value="Genomic_DNA"/>
</dbReference>
<keyword evidence="2" id="KW-1185">Reference proteome</keyword>
<organism evidence="1 2">
    <name type="scientific">Smallanthus sonchifolius</name>
    <dbReference type="NCBI Taxonomy" id="185202"/>
    <lineage>
        <taxon>Eukaryota</taxon>
        <taxon>Viridiplantae</taxon>
        <taxon>Streptophyta</taxon>
        <taxon>Embryophyta</taxon>
        <taxon>Tracheophyta</taxon>
        <taxon>Spermatophyta</taxon>
        <taxon>Magnoliopsida</taxon>
        <taxon>eudicotyledons</taxon>
        <taxon>Gunneridae</taxon>
        <taxon>Pentapetalae</taxon>
        <taxon>asterids</taxon>
        <taxon>campanulids</taxon>
        <taxon>Asterales</taxon>
        <taxon>Asteraceae</taxon>
        <taxon>Asteroideae</taxon>
        <taxon>Heliantheae alliance</taxon>
        <taxon>Millerieae</taxon>
        <taxon>Smallanthus</taxon>
    </lineage>
</organism>
<reference evidence="2" key="1">
    <citation type="journal article" date="2022" name="Mol. Ecol. Resour.">
        <title>The genomes of chicory, endive, great burdock and yacon provide insights into Asteraceae palaeo-polyploidization history and plant inulin production.</title>
        <authorList>
            <person name="Fan W."/>
            <person name="Wang S."/>
            <person name="Wang H."/>
            <person name="Wang A."/>
            <person name="Jiang F."/>
            <person name="Liu H."/>
            <person name="Zhao H."/>
            <person name="Xu D."/>
            <person name="Zhang Y."/>
        </authorList>
    </citation>
    <scope>NUCLEOTIDE SEQUENCE [LARGE SCALE GENOMIC DNA]</scope>
    <source>
        <strain evidence="2">cv. Yunnan</strain>
    </source>
</reference>
<comment type="caution">
    <text evidence="1">The sequence shown here is derived from an EMBL/GenBank/DDBJ whole genome shotgun (WGS) entry which is preliminary data.</text>
</comment>
<sequence>MASEDRFKLQYISKKKGKMERDVQSDQQKTVRNSKLSLKSLKTSFSKFTNDKSTPILLDGVSSGEINNNIKDVEKPKDQPQENIMSNQEELTKQIKSHDKVERPKEQPKEKITHKQAEFVKEIRSKRKHEPLITQELEKKKVNKKLTTKSSKKQHDDDDFEIQPTVPVPDEPVPKFVAYDGKRLLPRSTPSNLHSWIQVMNKAQRKTVTQMSFQSLLNLKIQNIPTSLLMWLVSNYNENTNTLNVGTHLIKITPSLVHKVLGLPNGSKKVRELSRPTISDPVVAEFRNQFPKKIDRFYIKDYFEYVKTATDSGRRFMINFLVMVFTIIGETTKNNIVNQKFLQGADSIVYGRSTQQ</sequence>
<reference evidence="1 2" key="2">
    <citation type="journal article" date="2022" name="Mol. Ecol. Resour.">
        <title>The genomes of chicory, endive, great burdock and yacon provide insights into Asteraceae paleo-polyploidization history and plant inulin production.</title>
        <authorList>
            <person name="Fan W."/>
            <person name="Wang S."/>
            <person name="Wang H."/>
            <person name="Wang A."/>
            <person name="Jiang F."/>
            <person name="Liu H."/>
            <person name="Zhao H."/>
            <person name="Xu D."/>
            <person name="Zhang Y."/>
        </authorList>
    </citation>
    <scope>NUCLEOTIDE SEQUENCE [LARGE SCALE GENOMIC DNA]</scope>
    <source>
        <strain evidence="2">cv. Yunnan</strain>
        <tissue evidence="1">Leaves</tissue>
    </source>
</reference>